<feature type="region of interest" description="Disordered" evidence="2">
    <location>
        <begin position="1"/>
        <end position="27"/>
    </location>
</feature>
<evidence type="ECO:0000256" key="1">
    <source>
        <dbReference type="SAM" id="Coils"/>
    </source>
</evidence>
<dbReference type="AlphaFoldDB" id="R7UZB4"/>
<sequence>MEATHGVDVGSTMTSSATSDEATSVSPSCSSAACIHEQGLRKALEQLNHLLQEDNKMLTDQLLQEQMARMDLENRLMEASSQAKYEHRMHAEYKRNSEDLKRDLDVMQLKVFQLEFELSEAMAKQSGAGDFIDLKLSESRIAELEVRLRETENEVDFYKSQIEEFKTKILDMNREKEWMISFDDHLKMIKSSEDFLKKSFLADSRLNKEITLPELKNSKEGPVSNNLMPASSAASLPINTPDLPDISLLLLPAPTPCPVRCVTPGDVQPLSRISWSSNEDMDATDGQQRVTSAGVDCRRTAKPRIAPKPKHLQKKDNAVVESVHLNDLSLGSSADDVIDEEEAVSFSQETHSAPLKVPSRPKGPKRRNPTSNLLRKIAST</sequence>
<accession>R7UZB4</accession>
<evidence type="ECO:0000313" key="4">
    <source>
        <dbReference type="EnsemblMetazoa" id="CapteP192515"/>
    </source>
</evidence>
<dbReference type="EMBL" id="KB298361">
    <property type="protein sequence ID" value="ELU09297.1"/>
    <property type="molecule type" value="Genomic_DNA"/>
</dbReference>
<reference evidence="3 5" key="2">
    <citation type="journal article" date="2013" name="Nature">
        <title>Insights into bilaterian evolution from three spiralian genomes.</title>
        <authorList>
            <person name="Simakov O."/>
            <person name="Marletaz F."/>
            <person name="Cho S.J."/>
            <person name="Edsinger-Gonzales E."/>
            <person name="Havlak P."/>
            <person name="Hellsten U."/>
            <person name="Kuo D.H."/>
            <person name="Larsson T."/>
            <person name="Lv J."/>
            <person name="Arendt D."/>
            <person name="Savage R."/>
            <person name="Osoegawa K."/>
            <person name="de Jong P."/>
            <person name="Grimwood J."/>
            <person name="Chapman J.A."/>
            <person name="Shapiro H."/>
            <person name="Aerts A."/>
            <person name="Otillar R.P."/>
            <person name="Terry A.Y."/>
            <person name="Boore J.L."/>
            <person name="Grigoriev I.V."/>
            <person name="Lindberg D.R."/>
            <person name="Seaver E.C."/>
            <person name="Weisblat D.A."/>
            <person name="Putnam N.H."/>
            <person name="Rokhsar D.S."/>
        </authorList>
    </citation>
    <scope>NUCLEOTIDE SEQUENCE</scope>
    <source>
        <strain evidence="3 5">I ESC-2004</strain>
    </source>
</reference>
<evidence type="ECO:0000256" key="2">
    <source>
        <dbReference type="SAM" id="MobiDB-lite"/>
    </source>
</evidence>
<dbReference type="HOGENOM" id="CLU_728136_0_0_1"/>
<feature type="region of interest" description="Disordered" evidence="2">
    <location>
        <begin position="331"/>
        <end position="380"/>
    </location>
</feature>
<proteinExistence type="predicted"/>
<protein>
    <submittedName>
        <fullName evidence="3 4">Uncharacterized protein</fullName>
    </submittedName>
</protein>
<name>R7UZB4_CAPTE</name>
<dbReference type="EnsemblMetazoa" id="CapteT192515">
    <property type="protein sequence ID" value="CapteP192515"/>
    <property type="gene ID" value="CapteG192515"/>
</dbReference>
<feature type="coiled-coil region" evidence="1">
    <location>
        <begin position="134"/>
        <end position="175"/>
    </location>
</feature>
<reference evidence="4" key="3">
    <citation type="submission" date="2015-06" db="UniProtKB">
        <authorList>
            <consortium name="EnsemblMetazoa"/>
        </authorList>
    </citation>
    <scope>IDENTIFICATION</scope>
</reference>
<evidence type="ECO:0000313" key="3">
    <source>
        <dbReference type="EMBL" id="ELU09297.1"/>
    </source>
</evidence>
<dbReference type="Proteomes" id="UP000014760">
    <property type="component" value="Unassembled WGS sequence"/>
</dbReference>
<evidence type="ECO:0000313" key="5">
    <source>
        <dbReference type="Proteomes" id="UP000014760"/>
    </source>
</evidence>
<feature type="compositionally biased region" description="Polar residues" evidence="2">
    <location>
        <begin position="11"/>
        <end position="27"/>
    </location>
</feature>
<gene>
    <name evidence="3" type="ORF">CAPTEDRAFT_192515</name>
</gene>
<keyword evidence="5" id="KW-1185">Reference proteome</keyword>
<reference evidence="5" key="1">
    <citation type="submission" date="2012-12" db="EMBL/GenBank/DDBJ databases">
        <authorList>
            <person name="Hellsten U."/>
            <person name="Grimwood J."/>
            <person name="Chapman J.A."/>
            <person name="Shapiro H."/>
            <person name="Aerts A."/>
            <person name="Otillar R.P."/>
            <person name="Terry A.Y."/>
            <person name="Boore J.L."/>
            <person name="Simakov O."/>
            <person name="Marletaz F."/>
            <person name="Cho S.-J."/>
            <person name="Edsinger-Gonzales E."/>
            <person name="Havlak P."/>
            <person name="Kuo D.-H."/>
            <person name="Larsson T."/>
            <person name="Lv J."/>
            <person name="Arendt D."/>
            <person name="Savage R."/>
            <person name="Osoegawa K."/>
            <person name="de Jong P."/>
            <person name="Lindberg D.R."/>
            <person name="Seaver E.C."/>
            <person name="Weisblat D.A."/>
            <person name="Putnam N.H."/>
            <person name="Grigoriev I.V."/>
            <person name="Rokhsar D.S."/>
        </authorList>
    </citation>
    <scope>NUCLEOTIDE SEQUENCE</scope>
    <source>
        <strain evidence="5">I ESC-2004</strain>
    </source>
</reference>
<organism evidence="3">
    <name type="scientific">Capitella teleta</name>
    <name type="common">Polychaete worm</name>
    <dbReference type="NCBI Taxonomy" id="283909"/>
    <lineage>
        <taxon>Eukaryota</taxon>
        <taxon>Metazoa</taxon>
        <taxon>Spiralia</taxon>
        <taxon>Lophotrochozoa</taxon>
        <taxon>Annelida</taxon>
        <taxon>Polychaeta</taxon>
        <taxon>Sedentaria</taxon>
        <taxon>Scolecida</taxon>
        <taxon>Capitellidae</taxon>
        <taxon>Capitella</taxon>
    </lineage>
</organism>
<feature type="compositionally biased region" description="Polar residues" evidence="2">
    <location>
        <begin position="369"/>
        <end position="380"/>
    </location>
</feature>
<dbReference type="EMBL" id="AMQN01006439">
    <property type="status" value="NOT_ANNOTATED_CDS"/>
    <property type="molecule type" value="Genomic_DNA"/>
</dbReference>
<keyword evidence="1" id="KW-0175">Coiled coil</keyword>